<dbReference type="Pfam" id="PF21831">
    <property type="entry name" value="DUF6891"/>
    <property type="match status" value="1"/>
</dbReference>
<proteinExistence type="predicted"/>
<protein>
    <recommendedName>
        <fullName evidence="1">DUF6891 domain-containing protein</fullName>
    </recommendedName>
</protein>
<dbReference type="InterPro" id="IPR054186">
    <property type="entry name" value="DUF6891"/>
</dbReference>
<sequence length="306" mass="33540">MLAITVQTENGRRLPRPTATDLAELIRRIGDPGDAFLIVERIPDLPDVYIQVLHQPGDGYTLEYRDGAPERHYQTRLDGPEPVITAMTAWARLNDDWDAGIAWELLDLGRAPALAAPVELDDEEREQLESRVREVLHGGYATRADLAELAEEYLVSGNCRPVAPAQAEQLVNRLWQERVEEQARWDSETDPERLTRAFAALEAAGITARENFTCCLNCGQTEIGAGAAAGARGYVYFHEQCTDGAVSGSGLTLLYGGFDGSTGTTTLIGREVAAAIEAAGLPVQWDGDPERAITVTPLDWRRRLPC</sequence>
<dbReference type="Proteomes" id="UP001592531">
    <property type="component" value="Unassembled WGS sequence"/>
</dbReference>
<evidence type="ECO:0000313" key="3">
    <source>
        <dbReference type="Proteomes" id="UP001592531"/>
    </source>
</evidence>
<reference evidence="2 3" key="1">
    <citation type="submission" date="2024-09" db="EMBL/GenBank/DDBJ databases">
        <authorList>
            <person name="Lee S.D."/>
        </authorList>
    </citation>
    <scope>NUCLEOTIDE SEQUENCE [LARGE SCALE GENOMIC DNA]</scope>
    <source>
        <strain evidence="2 3">N8-3</strain>
    </source>
</reference>
<feature type="domain" description="DUF6891" evidence="1">
    <location>
        <begin position="122"/>
        <end position="304"/>
    </location>
</feature>
<name>A0ABV6VX66_9ACTN</name>
<accession>A0ABV6VX66</accession>
<gene>
    <name evidence="2" type="ORF">ACEZDE_16150</name>
</gene>
<evidence type="ECO:0000313" key="2">
    <source>
        <dbReference type="EMBL" id="MFC1418161.1"/>
    </source>
</evidence>
<dbReference type="RefSeq" id="WP_380536946.1">
    <property type="nucleotide sequence ID" value="NZ_JBHFAB010000011.1"/>
</dbReference>
<comment type="caution">
    <text evidence="2">The sequence shown here is derived from an EMBL/GenBank/DDBJ whole genome shotgun (WGS) entry which is preliminary data.</text>
</comment>
<organism evidence="2 3">
    <name type="scientific">Streptacidiphilus cavernicola</name>
    <dbReference type="NCBI Taxonomy" id="3342716"/>
    <lineage>
        <taxon>Bacteria</taxon>
        <taxon>Bacillati</taxon>
        <taxon>Actinomycetota</taxon>
        <taxon>Actinomycetes</taxon>
        <taxon>Kitasatosporales</taxon>
        <taxon>Streptomycetaceae</taxon>
        <taxon>Streptacidiphilus</taxon>
    </lineage>
</organism>
<keyword evidence="3" id="KW-1185">Reference proteome</keyword>
<evidence type="ECO:0000259" key="1">
    <source>
        <dbReference type="Pfam" id="PF21831"/>
    </source>
</evidence>
<dbReference type="EMBL" id="JBHFAB010000011">
    <property type="protein sequence ID" value="MFC1418161.1"/>
    <property type="molecule type" value="Genomic_DNA"/>
</dbReference>